<feature type="domain" description="Cation efflux protein cytoplasmic" evidence="9">
    <location>
        <begin position="223"/>
        <end position="298"/>
    </location>
</feature>
<evidence type="ECO:0000256" key="4">
    <source>
        <dbReference type="ARBA" id="ARBA00022692"/>
    </source>
</evidence>
<dbReference type="InterPro" id="IPR027470">
    <property type="entry name" value="Cation_efflux_CTD"/>
</dbReference>
<evidence type="ECO:0000256" key="6">
    <source>
        <dbReference type="ARBA" id="ARBA00023136"/>
    </source>
</evidence>
<feature type="transmembrane region" description="Helical" evidence="7">
    <location>
        <begin position="92"/>
        <end position="113"/>
    </location>
</feature>
<dbReference type="NCBIfam" id="TIGR01297">
    <property type="entry name" value="CDF"/>
    <property type="match status" value="1"/>
</dbReference>
<keyword evidence="11" id="KW-1185">Reference proteome</keyword>
<feature type="transmembrane region" description="Helical" evidence="7">
    <location>
        <begin position="128"/>
        <end position="148"/>
    </location>
</feature>
<dbReference type="PANTHER" id="PTHR43840">
    <property type="entry name" value="MITOCHONDRIAL METAL TRANSPORTER 1-RELATED"/>
    <property type="match status" value="1"/>
</dbReference>
<comment type="caution">
    <text evidence="10">The sequence shown here is derived from an EMBL/GenBank/DDBJ whole genome shotgun (WGS) entry which is preliminary data.</text>
</comment>
<sequence>MQDIQDWSEEDQTDEKQKAVQKSTWVSVAANLGLTTTQVAVGLVAGSQGLVADGIHSLSDLLADFVVLLAARHSSKEADDDHHYGHYRYENAASLVLGLLLLAVAVGMVWSAVSKLHATETIVAVKPIALWVALGALVTKETLFRYMLAVAQKVKSSMLVANAWHARSDAASSLVVAIGIGGNLLGLPLLDPVAALVVGLMVGKMGWSFSWDAIHDLTDRSATEEETENIRQEILATPGILGVHDLRTRKTGDLLLVDAHLEVDGQLSVQEGHDIALEARRRVLEKHPVLNMMTHVDPV</sequence>
<organism evidence="10 11">
    <name type="scientific">Limnobacter litoralis</name>
    <dbReference type="NCBI Taxonomy" id="481366"/>
    <lineage>
        <taxon>Bacteria</taxon>
        <taxon>Pseudomonadati</taxon>
        <taxon>Pseudomonadota</taxon>
        <taxon>Betaproteobacteria</taxon>
        <taxon>Burkholderiales</taxon>
        <taxon>Burkholderiaceae</taxon>
        <taxon>Limnobacter</taxon>
    </lineage>
</organism>
<feature type="transmembrane region" description="Helical" evidence="7">
    <location>
        <begin position="169"/>
        <end position="187"/>
    </location>
</feature>
<keyword evidence="3" id="KW-0813">Transport</keyword>
<evidence type="ECO:0000259" key="9">
    <source>
        <dbReference type="Pfam" id="PF16916"/>
    </source>
</evidence>
<evidence type="ECO:0000256" key="5">
    <source>
        <dbReference type="ARBA" id="ARBA00022989"/>
    </source>
</evidence>
<name>A0ABQ5YQX3_9BURK</name>
<evidence type="ECO:0000256" key="1">
    <source>
        <dbReference type="ARBA" id="ARBA00004141"/>
    </source>
</evidence>
<dbReference type="PANTHER" id="PTHR43840:SF15">
    <property type="entry name" value="MITOCHONDRIAL METAL TRANSPORTER 1-RELATED"/>
    <property type="match status" value="1"/>
</dbReference>
<dbReference type="Proteomes" id="UP001156664">
    <property type="component" value="Unassembled WGS sequence"/>
</dbReference>
<dbReference type="InterPro" id="IPR027469">
    <property type="entry name" value="Cation_efflux_TMD_sf"/>
</dbReference>
<dbReference type="InterPro" id="IPR002524">
    <property type="entry name" value="Cation_efflux"/>
</dbReference>
<keyword evidence="4 7" id="KW-0812">Transmembrane</keyword>
<evidence type="ECO:0000259" key="8">
    <source>
        <dbReference type="Pfam" id="PF01545"/>
    </source>
</evidence>
<evidence type="ECO:0000256" key="7">
    <source>
        <dbReference type="SAM" id="Phobius"/>
    </source>
</evidence>
<dbReference type="Gene3D" id="3.30.70.1350">
    <property type="entry name" value="Cation efflux protein, cytoplasmic domain"/>
    <property type="match status" value="1"/>
</dbReference>
<dbReference type="SUPFAM" id="SSF161111">
    <property type="entry name" value="Cation efflux protein transmembrane domain-like"/>
    <property type="match status" value="1"/>
</dbReference>
<reference evidence="11" key="1">
    <citation type="journal article" date="2019" name="Int. J. Syst. Evol. Microbiol.">
        <title>The Global Catalogue of Microorganisms (GCM) 10K type strain sequencing project: providing services to taxonomists for standard genome sequencing and annotation.</title>
        <authorList>
            <consortium name="The Broad Institute Genomics Platform"/>
            <consortium name="The Broad Institute Genome Sequencing Center for Infectious Disease"/>
            <person name="Wu L."/>
            <person name="Ma J."/>
        </authorList>
    </citation>
    <scope>NUCLEOTIDE SEQUENCE [LARGE SCALE GENOMIC DNA]</scope>
    <source>
        <strain evidence="11">NBRC 105857</strain>
    </source>
</reference>
<dbReference type="InterPro" id="IPR050291">
    <property type="entry name" value="CDF_Transporter"/>
</dbReference>
<evidence type="ECO:0000313" key="10">
    <source>
        <dbReference type="EMBL" id="GLR26918.1"/>
    </source>
</evidence>
<proteinExistence type="inferred from homology"/>
<protein>
    <submittedName>
        <fullName evidence="10">Cobalt transporter</fullName>
    </submittedName>
</protein>
<evidence type="ECO:0000256" key="3">
    <source>
        <dbReference type="ARBA" id="ARBA00022448"/>
    </source>
</evidence>
<dbReference type="Pfam" id="PF01545">
    <property type="entry name" value="Cation_efflux"/>
    <property type="match status" value="1"/>
</dbReference>
<dbReference type="Pfam" id="PF16916">
    <property type="entry name" value="ZT_dimer"/>
    <property type="match status" value="1"/>
</dbReference>
<dbReference type="InterPro" id="IPR058533">
    <property type="entry name" value="Cation_efflux_TM"/>
</dbReference>
<gene>
    <name evidence="10" type="ORF">GCM10007875_20080</name>
</gene>
<evidence type="ECO:0000256" key="2">
    <source>
        <dbReference type="ARBA" id="ARBA00008114"/>
    </source>
</evidence>
<feature type="domain" description="Cation efflux protein transmembrane" evidence="8">
    <location>
        <begin position="25"/>
        <end position="217"/>
    </location>
</feature>
<dbReference type="SUPFAM" id="SSF160240">
    <property type="entry name" value="Cation efflux protein cytoplasmic domain-like"/>
    <property type="match status" value="1"/>
</dbReference>
<dbReference type="RefSeq" id="WP_284281605.1">
    <property type="nucleotide sequence ID" value="NZ_BSOJ01000019.1"/>
</dbReference>
<dbReference type="InterPro" id="IPR036837">
    <property type="entry name" value="Cation_efflux_CTD_sf"/>
</dbReference>
<accession>A0ABQ5YQX3</accession>
<dbReference type="Gene3D" id="1.20.1510.10">
    <property type="entry name" value="Cation efflux protein transmembrane domain"/>
    <property type="match status" value="1"/>
</dbReference>
<evidence type="ECO:0000313" key="11">
    <source>
        <dbReference type="Proteomes" id="UP001156664"/>
    </source>
</evidence>
<keyword evidence="5 7" id="KW-1133">Transmembrane helix</keyword>
<dbReference type="EMBL" id="BSOJ01000019">
    <property type="protein sequence ID" value="GLR26918.1"/>
    <property type="molecule type" value="Genomic_DNA"/>
</dbReference>
<comment type="subcellular location">
    <subcellularLocation>
        <location evidence="1">Membrane</location>
        <topology evidence="1">Multi-pass membrane protein</topology>
    </subcellularLocation>
</comment>
<comment type="similarity">
    <text evidence="2">Belongs to the cation diffusion facilitator (CDF) transporter (TC 2.A.4) family.</text>
</comment>
<keyword evidence="6 7" id="KW-0472">Membrane</keyword>